<evidence type="ECO:0000313" key="3">
    <source>
        <dbReference type="Proteomes" id="UP001501671"/>
    </source>
</evidence>
<keyword evidence="3" id="KW-1185">Reference proteome</keyword>
<dbReference type="InterPro" id="IPR052170">
    <property type="entry name" value="M29_Exopeptidase"/>
</dbReference>
<evidence type="ECO:0000256" key="1">
    <source>
        <dbReference type="ARBA" id="ARBA00022723"/>
    </source>
</evidence>
<accession>A0ABP8H8X9</accession>
<dbReference type="PANTHER" id="PTHR34448">
    <property type="entry name" value="AMINOPEPTIDASE"/>
    <property type="match status" value="1"/>
</dbReference>
<proteinExistence type="predicted"/>
<reference evidence="3" key="1">
    <citation type="journal article" date="2019" name="Int. J. Syst. Evol. Microbiol.">
        <title>The Global Catalogue of Microorganisms (GCM) 10K type strain sequencing project: providing services to taxonomists for standard genome sequencing and annotation.</title>
        <authorList>
            <consortium name="The Broad Institute Genomics Platform"/>
            <consortium name="The Broad Institute Genome Sequencing Center for Infectious Disease"/>
            <person name="Wu L."/>
            <person name="Ma J."/>
        </authorList>
    </citation>
    <scope>NUCLEOTIDE SEQUENCE [LARGE SCALE GENOMIC DNA]</scope>
    <source>
        <strain evidence="3">JCM 17666</strain>
    </source>
</reference>
<name>A0ABP8H8X9_9BURK</name>
<evidence type="ECO:0008006" key="4">
    <source>
        <dbReference type="Google" id="ProtNLM"/>
    </source>
</evidence>
<gene>
    <name evidence="2" type="ORF">GCM10023144_29950</name>
</gene>
<comment type="caution">
    <text evidence="2">The sequence shown here is derived from an EMBL/GenBank/DDBJ whole genome shotgun (WGS) entry which is preliminary data.</text>
</comment>
<keyword evidence="1" id="KW-0479">Metal-binding</keyword>
<dbReference type="RefSeq" id="WP_345250666.1">
    <property type="nucleotide sequence ID" value="NZ_BAABFO010000014.1"/>
</dbReference>
<dbReference type="Proteomes" id="UP001501671">
    <property type="component" value="Unassembled WGS sequence"/>
</dbReference>
<dbReference type="Pfam" id="PF26233">
    <property type="entry name" value="NicX"/>
    <property type="match status" value="1"/>
</dbReference>
<dbReference type="PANTHER" id="PTHR34448:SF1">
    <property type="entry name" value="BLL6088 PROTEIN"/>
    <property type="match status" value="1"/>
</dbReference>
<evidence type="ECO:0000313" key="2">
    <source>
        <dbReference type="EMBL" id="GAA4336015.1"/>
    </source>
</evidence>
<dbReference type="InterPro" id="IPR058739">
    <property type="entry name" value="NicX"/>
</dbReference>
<sequence>MSKQLVNPARIPDLFRKQFELCRVAAGETVVLLTDGSTRRDYVQAAQVAAEDLGASVYELGISTSPAWLHIGVDVIGKAKGLMEALCAADLICVFHPPNFAGWQKRVREAGARVLSIGDSPDVLARLISPPGLKEAVQHASALWGKAREIRLLSDAGTDLSWRRGEFKVKEQYGFAELPGRFDAWGAGHITNFPDEGSANGVVVLSPGDMWILPYIRAIESPVRLEVRDGFIRSVEGGLDAKAFRYWLDSNKRSPDDLDPYAVSHLGVGLHPGGHWDQIMRHGNNFDELHIMARVFKGNFLFSTGPNTDMGGKRDTKGHIDTPMCDCTVLLDGEPLMERGRFLDEKLNVPPAR</sequence>
<dbReference type="EMBL" id="BAABFO010000014">
    <property type="protein sequence ID" value="GAA4336015.1"/>
    <property type="molecule type" value="Genomic_DNA"/>
</dbReference>
<protein>
    <recommendedName>
        <fullName evidence="4">2,5-dihydroxypyridine 5,6-dioxygenase</fullName>
    </recommendedName>
</protein>
<organism evidence="2 3">
    <name type="scientific">Pigmentiphaga soli</name>
    <dbReference type="NCBI Taxonomy" id="1007095"/>
    <lineage>
        <taxon>Bacteria</taxon>
        <taxon>Pseudomonadati</taxon>
        <taxon>Pseudomonadota</taxon>
        <taxon>Betaproteobacteria</taxon>
        <taxon>Burkholderiales</taxon>
        <taxon>Alcaligenaceae</taxon>
        <taxon>Pigmentiphaga</taxon>
    </lineage>
</organism>
<dbReference type="SUPFAM" id="SSF144052">
    <property type="entry name" value="Thermophilic metalloprotease-like"/>
    <property type="match status" value="1"/>
</dbReference>